<feature type="transmembrane region" description="Helical" evidence="7">
    <location>
        <begin position="71"/>
        <end position="89"/>
    </location>
</feature>
<feature type="transmembrane region" description="Helical" evidence="7">
    <location>
        <begin position="283"/>
        <end position="301"/>
    </location>
</feature>
<feature type="transmembrane region" description="Helical" evidence="7">
    <location>
        <begin position="251"/>
        <end position="276"/>
    </location>
</feature>
<dbReference type="EMBL" id="JBHUPD010000001">
    <property type="protein sequence ID" value="MFD2872247.1"/>
    <property type="molecule type" value="Genomic_DNA"/>
</dbReference>
<feature type="transmembrane region" description="Helical" evidence="7">
    <location>
        <begin position="348"/>
        <end position="369"/>
    </location>
</feature>
<dbReference type="InterPro" id="IPR020846">
    <property type="entry name" value="MFS_dom"/>
</dbReference>
<comment type="caution">
    <text evidence="9">The sequence shown here is derived from an EMBL/GenBank/DDBJ whole genome shotgun (WGS) entry which is preliminary data.</text>
</comment>
<comment type="subcellular location">
    <subcellularLocation>
        <location evidence="1">Cell membrane</location>
        <topology evidence="1">Multi-pass membrane protein</topology>
    </subcellularLocation>
</comment>
<dbReference type="Pfam" id="PF03825">
    <property type="entry name" value="Nuc_H_symport"/>
    <property type="match status" value="1"/>
</dbReference>
<dbReference type="PROSITE" id="PS50850">
    <property type="entry name" value="MFS"/>
    <property type="match status" value="1"/>
</dbReference>
<dbReference type="PANTHER" id="PTHR23522:SF4">
    <property type="entry name" value="NUCLEOSIDE PERMEASE NUPG-RELATED"/>
    <property type="match status" value="1"/>
</dbReference>
<keyword evidence="10" id="KW-1185">Reference proteome</keyword>
<dbReference type="Proteomes" id="UP001597557">
    <property type="component" value="Unassembled WGS sequence"/>
</dbReference>
<evidence type="ECO:0000313" key="9">
    <source>
        <dbReference type="EMBL" id="MFD2872247.1"/>
    </source>
</evidence>
<evidence type="ECO:0000256" key="2">
    <source>
        <dbReference type="ARBA" id="ARBA00022448"/>
    </source>
</evidence>
<dbReference type="InterPro" id="IPR004740">
    <property type="entry name" value="Nuc_H_symport"/>
</dbReference>
<evidence type="ECO:0000256" key="7">
    <source>
        <dbReference type="SAM" id="Phobius"/>
    </source>
</evidence>
<keyword evidence="4 7" id="KW-0812">Transmembrane</keyword>
<dbReference type="RefSeq" id="WP_377183705.1">
    <property type="nucleotide sequence ID" value="NZ_JBHUPD010000001.1"/>
</dbReference>
<feature type="transmembrane region" description="Helical" evidence="7">
    <location>
        <begin position="211"/>
        <end position="231"/>
    </location>
</feature>
<feature type="transmembrane region" description="Helical" evidence="7">
    <location>
        <begin position="133"/>
        <end position="150"/>
    </location>
</feature>
<sequence>MNIKFRLIVMNFMQFFIWGAWLLTIGAYWFQNKHWSGAQFGIIFSTMGISAIFMPAITGIISDKFINAEKLYGIMHILGAAVLACLPMVTNPTTFFWVMLLNMVFYMPTLSLSITVAYSALKKADIDVVKEYPPIRIWGTIGFIAALWAVSLTHNETSANQFYIASAVALALGLYSFTLPKCPPLLGNVDNKTLAGSLGLNAFALFKSSRFAIFFAFSLLLGAALQLTNAYGDTYIHDFAKIPAYQDTIAVKYPAIIMSISQISETLFILAIPFFLRQFGIKYVMLFSMLAWVLRFGLFAFGNPADGLWMIVLSCIVYGMAFDFFNISGSLFVETQASPEIRGSAQGLFMMMVNGFGALFGSFASGLIIDKFFTLSTGDKDWHGIWLCFAAYALVISVIFPFVFKYKHNAALEHAIKHA</sequence>
<feature type="transmembrane region" description="Helical" evidence="7">
    <location>
        <begin position="384"/>
        <end position="404"/>
    </location>
</feature>
<keyword evidence="2" id="KW-0813">Transport</keyword>
<feature type="transmembrane region" description="Helical" evidence="7">
    <location>
        <begin position="162"/>
        <end position="179"/>
    </location>
</feature>
<evidence type="ECO:0000256" key="5">
    <source>
        <dbReference type="ARBA" id="ARBA00022989"/>
    </source>
</evidence>
<feature type="domain" description="Major facilitator superfamily (MFS) profile" evidence="8">
    <location>
        <begin position="202"/>
        <end position="419"/>
    </location>
</feature>
<evidence type="ECO:0000256" key="3">
    <source>
        <dbReference type="ARBA" id="ARBA00022475"/>
    </source>
</evidence>
<feature type="transmembrane region" description="Helical" evidence="7">
    <location>
        <begin position="307"/>
        <end position="327"/>
    </location>
</feature>
<reference evidence="10" key="1">
    <citation type="journal article" date="2019" name="Int. J. Syst. Evol. Microbiol.">
        <title>The Global Catalogue of Microorganisms (GCM) 10K type strain sequencing project: providing services to taxonomists for standard genome sequencing and annotation.</title>
        <authorList>
            <consortium name="The Broad Institute Genomics Platform"/>
            <consortium name="The Broad Institute Genome Sequencing Center for Infectious Disease"/>
            <person name="Wu L."/>
            <person name="Ma J."/>
        </authorList>
    </citation>
    <scope>NUCLEOTIDE SEQUENCE [LARGE SCALE GENOMIC DNA]</scope>
    <source>
        <strain evidence="10">KCTC 22437</strain>
    </source>
</reference>
<accession>A0ABW5YA92</accession>
<evidence type="ECO:0000256" key="1">
    <source>
        <dbReference type="ARBA" id="ARBA00004651"/>
    </source>
</evidence>
<evidence type="ECO:0000313" key="10">
    <source>
        <dbReference type="Proteomes" id="UP001597557"/>
    </source>
</evidence>
<organism evidence="9 10">
    <name type="scientific">Mucilaginibacter ximonensis</name>
    <dbReference type="NCBI Taxonomy" id="538021"/>
    <lineage>
        <taxon>Bacteria</taxon>
        <taxon>Pseudomonadati</taxon>
        <taxon>Bacteroidota</taxon>
        <taxon>Sphingobacteriia</taxon>
        <taxon>Sphingobacteriales</taxon>
        <taxon>Sphingobacteriaceae</taxon>
        <taxon>Mucilaginibacter</taxon>
    </lineage>
</organism>
<dbReference type="CDD" id="cd06177">
    <property type="entry name" value="MFS_NHS"/>
    <property type="match status" value="1"/>
</dbReference>
<evidence type="ECO:0000256" key="6">
    <source>
        <dbReference type="ARBA" id="ARBA00023136"/>
    </source>
</evidence>
<gene>
    <name evidence="9" type="ORF">ACFS5N_07205</name>
</gene>
<dbReference type="SUPFAM" id="SSF103473">
    <property type="entry name" value="MFS general substrate transporter"/>
    <property type="match status" value="1"/>
</dbReference>
<feature type="transmembrane region" description="Helical" evidence="7">
    <location>
        <begin position="12"/>
        <end position="31"/>
    </location>
</feature>
<dbReference type="PANTHER" id="PTHR23522">
    <property type="entry name" value="BLL5896 PROTEIN"/>
    <property type="match status" value="1"/>
</dbReference>
<name>A0ABW5YA92_9SPHI</name>
<dbReference type="NCBIfam" id="TIGR00889">
    <property type="entry name" value="2A0110"/>
    <property type="match status" value="1"/>
</dbReference>
<feature type="transmembrane region" description="Helical" evidence="7">
    <location>
        <begin position="37"/>
        <end position="59"/>
    </location>
</feature>
<dbReference type="Gene3D" id="1.20.1250.20">
    <property type="entry name" value="MFS general substrate transporter like domains"/>
    <property type="match status" value="2"/>
</dbReference>
<feature type="transmembrane region" description="Helical" evidence="7">
    <location>
        <begin position="95"/>
        <end position="121"/>
    </location>
</feature>
<keyword evidence="6 7" id="KW-0472">Membrane</keyword>
<evidence type="ECO:0000256" key="4">
    <source>
        <dbReference type="ARBA" id="ARBA00022692"/>
    </source>
</evidence>
<keyword evidence="3" id="KW-1003">Cell membrane</keyword>
<evidence type="ECO:0000259" key="8">
    <source>
        <dbReference type="PROSITE" id="PS50850"/>
    </source>
</evidence>
<protein>
    <submittedName>
        <fullName evidence="9">Nucleoside permease</fullName>
    </submittedName>
</protein>
<proteinExistence type="predicted"/>
<keyword evidence="5 7" id="KW-1133">Transmembrane helix</keyword>
<dbReference type="InterPro" id="IPR036259">
    <property type="entry name" value="MFS_trans_sf"/>
</dbReference>